<protein>
    <submittedName>
        <fullName evidence="2">Putative tick transposon</fullName>
    </submittedName>
</protein>
<dbReference type="PANTHER" id="PTHR33332">
    <property type="entry name" value="REVERSE TRANSCRIPTASE DOMAIN-CONTAINING PROTEIN"/>
    <property type="match status" value="1"/>
</dbReference>
<dbReference type="InterPro" id="IPR043128">
    <property type="entry name" value="Rev_trsase/Diguanyl_cyclase"/>
</dbReference>
<dbReference type="OrthoDB" id="6497288at2759"/>
<feature type="domain" description="Reverse transcriptase" evidence="1">
    <location>
        <begin position="49"/>
        <end position="313"/>
    </location>
</feature>
<dbReference type="PROSITE" id="PS50878">
    <property type="entry name" value="RT_POL"/>
    <property type="match status" value="1"/>
</dbReference>
<dbReference type="Gene3D" id="3.30.70.270">
    <property type="match status" value="1"/>
</dbReference>
<dbReference type="InterPro" id="IPR043502">
    <property type="entry name" value="DNA/RNA_pol_sf"/>
</dbReference>
<sequence>MYDIDVEEIISIVSGMPMNKPAGLDGITVRLLEENLDVLGPVLCPLFNHSVRAAMYPSCLKIAKVIPIHKSGDHSQPSNYRPISVLSIINNIFEKILANRFYKFIHQQHGFRPTYSTSTAVMTLTQAISTILNENKLVAVIFLDLKKAFDTVDHRILLSKLSHYGFRGTIFQLLSDYLKDRQQAVLINNFTSSMSHLSTGVPQGSVLGPLLFSLYINDLPQILQPSNILMYADDTCVVVTGKNLTDLESKSNMELEKVAQWLSNNKLSINTDKTKCITFHSRLRFINAIDIHIKIDDFVIEQVTTIKYLGVTIDNNLQWQMQIQNVCSKLTSGCHALTQTRKYFNTTTLRMLYCAFIHCHISYCIESWGGTYTIYLDPVRRLKKRAVRIITHSKYNDPSKPLFSRLFILPFDKLWKLKLARCVHTVINYNHPFHVSMFSAPSRSNRQLTFGKWNIPRTNNVYDERLLQFVGIKIWNVIPFEIKMCSNFTKALEKHYLEECTDLLMSCHN</sequence>
<dbReference type="InterPro" id="IPR000477">
    <property type="entry name" value="RT_dom"/>
</dbReference>
<dbReference type="EMBL" id="GHWJ01002049">
    <property type="protein sequence ID" value="NOV34786.1"/>
    <property type="molecule type" value="Transcribed_RNA"/>
</dbReference>
<dbReference type="Pfam" id="PF00078">
    <property type="entry name" value="RVT_1"/>
    <property type="match status" value="1"/>
</dbReference>
<name>A0A6M2CMT6_RHIMP</name>
<dbReference type="AlphaFoldDB" id="A0A6M2CMT6"/>
<dbReference type="GO" id="GO:0071897">
    <property type="term" value="P:DNA biosynthetic process"/>
    <property type="evidence" value="ECO:0007669"/>
    <property type="project" value="UniProtKB-ARBA"/>
</dbReference>
<evidence type="ECO:0000313" key="2">
    <source>
        <dbReference type="EMBL" id="NOV34786.1"/>
    </source>
</evidence>
<proteinExistence type="predicted"/>
<accession>A0A6M2CMT6</accession>
<organism evidence="2">
    <name type="scientific">Rhipicephalus microplus</name>
    <name type="common">Cattle tick</name>
    <name type="synonym">Boophilus microplus</name>
    <dbReference type="NCBI Taxonomy" id="6941"/>
    <lineage>
        <taxon>Eukaryota</taxon>
        <taxon>Metazoa</taxon>
        <taxon>Ecdysozoa</taxon>
        <taxon>Arthropoda</taxon>
        <taxon>Chelicerata</taxon>
        <taxon>Arachnida</taxon>
        <taxon>Acari</taxon>
        <taxon>Parasitiformes</taxon>
        <taxon>Ixodida</taxon>
        <taxon>Ixodoidea</taxon>
        <taxon>Ixodidae</taxon>
        <taxon>Rhipicephalinae</taxon>
        <taxon>Rhipicephalus</taxon>
        <taxon>Boophilus</taxon>
    </lineage>
</organism>
<dbReference type="VEuPathDB" id="VectorBase:LOC119180127"/>
<dbReference type="CDD" id="cd01650">
    <property type="entry name" value="RT_nLTR_like"/>
    <property type="match status" value="1"/>
</dbReference>
<reference evidence="2" key="1">
    <citation type="submission" date="2019-09" db="EMBL/GenBank/DDBJ databases">
        <title>Organ-specific transcriptomic study of the physiology of the cattle tick, Rhipicephalus microplus.</title>
        <authorList>
            <person name="Tirloni L."/>
            <person name="Braz G."/>
            <person name="Gandara A.C.P."/>
            <person name="Sabadin G.A."/>
            <person name="da Silva R.M."/>
            <person name="Guizzo M.G."/>
            <person name="Machado J.A."/>
            <person name="Costa E.P."/>
            <person name="Gomes H.F."/>
            <person name="Moraes J."/>
            <person name="Mota M.B.S."/>
            <person name="Mesquita R.D."/>
            <person name="Alvarenga P.H."/>
            <person name="Alves F."/>
            <person name="Seixas A."/>
            <person name="da Fonseca R.N."/>
            <person name="Fogaca A."/>
            <person name="Logullo C."/>
            <person name="Tanaka A."/>
            <person name="Daffre S."/>
            <person name="Termignoni C."/>
            <person name="Vaz I.S.Jr."/>
            <person name="Oliveira P.L."/>
            <person name="Ribeiro J.M."/>
        </authorList>
    </citation>
    <scope>NUCLEOTIDE SEQUENCE</scope>
    <source>
        <strain evidence="2">Porto Alegre</strain>
    </source>
</reference>
<evidence type="ECO:0000259" key="1">
    <source>
        <dbReference type="PROSITE" id="PS50878"/>
    </source>
</evidence>
<dbReference type="SUPFAM" id="SSF56672">
    <property type="entry name" value="DNA/RNA polymerases"/>
    <property type="match status" value="1"/>
</dbReference>